<comment type="catalytic activity">
    <reaction evidence="8">
        <text>a 1,2-diacyl-sn-glycerol + UDP-alpha-D-glucose = a 1,2-diacyl-3-O-(beta-D-glucopyranosyl)-sn-glycerol + UDP + H(+)</text>
        <dbReference type="Rhea" id="RHEA:17285"/>
        <dbReference type="ChEBI" id="CHEBI:15378"/>
        <dbReference type="ChEBI" id="CHEBI:17815"/>
        <dbReference type="ChEBI" id="CHEBI:58223"/>
        <dbReference type="ChEBI" id="CHEBI:58885"/>
        <dbReference type="ChEBI" id="CHEBI:75799"/>
        <dbReference type="EC" id="2.4.1.336"/>
    </reaction>
</comment>
<feature type="transmembrane region" description="Helical" evidence="12">
    <location>
        <begin position="423"/>
        <end position="445"/>
    </location>
</feature>
<evidence type="ECO:0000256" key="4">
    <source>
        <dbReference type="ARBA" id="ARBA00022692"/>
    </source>
</evidence>
<dbReference type="Proteomes" id="UP000575068">
    <property type="component" value="Unassembled WGS sequence"/>
</dbReference>
<keyword evidence="6 12" id="KW-1133">Transmembrane helix</keyword>
<evidence type="ECO:0000313" key="14">
    <source>
        <dbReference type="Proteomes" id="UP000575068"/>
    </source>
</evidence>
<feature type="transmembrane region" description="Helical" evidence="12">
    <location>
        <begin position="488"/>
        <end position="512"/>
    </location>
</feature>
<dbReference type="AlphaFoldDB" id="A0A840HU62"/>
<evidence type="ECO:0000256" key="9">
    <source>
        <dbReference type="ARBA" id="ARBA00066964"/>
    </source>
</evidence>
<keyword evidence="7 12" id="KW-0472">Membrane</keyword>
<evidence type="ECO:0000256" key="10">
    <source>
        <dbReference type="ARBA" id="ARBA00068721"/>
    </source>
</evidence>
<evidence type="ECO:0000313" key="13">
    <source>
        <dbReference type="EMBL" id="MBB4641463.1"/>
    </source>
</evidence>
<dbReference type="PANTHER" id="PTHR43867:SF4">
    <property type="entry name" value="BETA-(1-3)-GLUCOSYL TRANSFERASE"/>
    <property type="match status" value="1"/>
</dbReference>
<comment type="subcellular location">
    <subcellularLocation>
        <location evidence="1">Membrane</location>
        <topology evidence="1">Multi-pass membrane protein</topology>
    </subcellularLocation>
</comment>
<dbReference type="EMBL" id="JACHOV010000006">
    <property type="protein sequence ID" value="MBB4641463.1"/>
    <property type="molecule type" value="Genomic_DNA"/>
</dbReference>
<dbReference type="PANTHER" id="PTHR43867">
    <property type="entry name" value="CELLULOSE SYNTHASE CATALYTIC SUBUNIT A [UDP-FORMING]"/>
    <property type="match status" value="1"/>
</dbReference>
<dbReference type="InterPro" id="IPR029044">
    <property type="entry name" value="Nucleotide-diphossugar_trans"/>
</dbReference>
<evidence type="ECO:0000256" key="11">
    <source>
        <dbReference type="ARBA" id="ARBA00078564"/>
    </source>
</evidence>
<keyword evidence="3 13" id="KW-0808">Transferase</keyword>
<organism evidence="13 14">
    <name type="scientific">Rhizorhapis suberifaciens</name>
    <name type="common">corky root of lettuce</name>
    <dbReference type="NCBI Taxonomy" id="13656"/>
    <lineage>
        <taxon>Bacteria</taxon>
        <taxon>Pseudomonadati</taxon>
        <taxon>Pseudomonadota</taxon>
        <taxon>Alphaproteobacteria</taxon>
        <taxon>Sphingomonadales</taxon>
        <taxon>Sphingomonadaceae</taxon>
        <taxon>Rhizorhapis</taxon>
    </lineage>
</organism>
<feature type="transmembrane region" description="Helical" evidence="12">
    <location>
        <begin position="30"/>
        <end position="46"/>
    </location>
</feature>
<evidence type="ECO:0000256" key="3">
    <source>
        <dbReference type="ARBA" id="ARBA00022679"/>
    </source>
</evidence>
<keyword evidence="4 12" id="KW-0812">Transmembrane</keyword>
<evidence type="ECO:0000256" key="12">
    <source>
        <dbReference type="SAM" id="Phobius"/>
    </source>
</evidence>
<feature type="transmembrane region" description="Helical" evidence="12">
    <location>
        <begin position="567"/>
        <end position="588"/>
    </location>
</feature>
<dbReference type="EC" id="2.4.1.336" evidence="9"/>
<comment type="caution">
    <text evidence="13">The sequence shown here is derived from an EMBL/GenBank/DDBJ whole genome shotgun (WGS) entry which is preliminary data.</text>
</comment>
<keyword evidence="2" id="KW-0328">Glycosyltransferase</keyword>
<proteinExistence type="predicted"/>
<keyword evidence="5" id="KW-0460">Magnesium</keyword>
<feature type="transmembrane region" description="Helical" evidence="12">
    <location>
        <begin position="533"/>
        <end position="555"/>
    </location>
</feature>
<dbReference type="GO" id="GO:0005886">
    <property type="term" value="C:plasma membrane"/>
    <property type="evidence" value="ECO:0007669"/>
    <property type="project" value="TreeGrafter"/>
</dbReference>
<protein>
    <recommendedName>
        <fullName evidence="10">Beta-monoglucosyldiacylglycerol synthase</fullName>
        <ecNumber evidence="9">2.4.1.336</ecNumber>
    </recommendedName>
    <alternativeName>
        <fullName evidence="11">UDP-glucose:1,2-diacylglycerol 3-beta-D-glucosyltransferase</fullName>
    </alternativeName>
</protein>
<evidence type="ECO:0000256" key="6">
    <source>
        <dbReference type="ARBA" id="ARBA00022989"/>
    </source>
</evidence>
<dbReference type="InterPro" id="IPR050321">
    <property type="entry name" value="Glycosyltr_2/OpgH_subfam"/>
</dbReference>
<feature type="transmembrane region" description="Helical" evidence="12">
    <location>
        <begin position="6"/>
        <end position="23"/>
    </location>
</feature>
<feature type="transmembrane region" description="Helical" evidence="12">
    <location>
        <begin position="85"/>
        <end position="103"/>
    </location>
</feature>
<dbReference type="RefSeq" id="WP_184475279.1">
    <property type="nucleotide sequence ID" value="NZ_JACHOV010000006.1"/>
</dbReference>
<reference evidence="13 14" key="1">
    <citation type="submission" date="2020-08" db="EMBL/GenBank/DDBJ databases">
        <title>Genomic Encyclopedia of Type Strains, Phase IV (KMG-IV): sequencing the most valuable type-strain genomes for metagenomic binning, comparative biology and taxonomic classification.</title>
        <authorList>
            <person name="Goeker M."/>
        </authorList>
    </citation>
    <scope>NUCLEOTIDE SEQUENCE [LARGE SCALE GENOMIC DNA]</scope>
    <source>
        <strain evidence="13 14">DSM 7465</strain>
    </source>
</reference>
<evidence type="ECO:0000256" key="2">
    <source>
        <dbReference type="ARBA" id="ARBA00022676"/>
    </source>
</evidence>
<dbReference type="Pfam" id="PF13641">
    <property type="entry name" value="Glyco_tranf_2_3"/>
    <property type="match status" value="1"/>
</dbReference>
<accession>A0A840HU62</accession>
<gene>
    <name evidence="13" type="ORF">HNQ99_001772</name>
</gene>
<feature type="transmembrane region" description="Helical" evidence="12">
    <location>
        <begin position="58"/>
        <end position="78"/>
    </location>
</feature>
<dbReference type="FunFam" id="3.90.550.10:FF:000164">
    <property type="entry name" value="Beta-(1-3)-glucosyl transferase"/>
    <property type="match status" value="1"/>
</dbReference>
<dbReference type="SUPFAM" id="SSF53448">
    <property type="entry name" value="Nucleotide-diphospho-sugar transferases"/>
    <property type="match status" value="1"/>
</dbReference>
<feature type="transmembrane region" description="Helical" evidence="12">
    <location>
        <begin position="115"/>
        <end position="136"/>
    </location>
</feature>
<sequence length="607" mass="67535">MPDISDSLIFLSAMILALSSVRLSTVRFRVLGAAIGAAATIAAFVLPTDAAWDNWSDFPALLAVGIMIAALFAWSLNLSLRVQGYIYLFISGLSVSTMIDHMISADPVTGPEWVSLIIISLLLLLVSGHFFFAPLIENPGLNLHFRRLKRALAHRSNNEPFVSIIVPCYSEPPEVVIRTINALANVKYSKYEVIVVDNNTKDQMLWKPVEHACKHLGDKFRFFHIDPLDGAKAGALNFAHRHLDKRSTILCLVDADYVAQSDIFSVLIPLLKDDVAFVQASHDYMSWDNNIFLRGCYYEYTRFHKLSMAGLNEADVVFPVGTMVLLDRKAVERAGGWADWCLTEDSEIAIRLSALGYRGFAVADTVGRGLLPGNFGDVKKQIFRWSAGPIEQLVAYRKYYFMRGLESRGRDITKLILVLRNHLNYVVIAIRPFGVSLWLGIAYYLETQGSSFPLPIGLLVLWSAYRLWLFGERLISVRAMGSVSIIDFLFSIAVASALQFTKVQATLVALTGRRMRWRRTPKFPHKGSIAKGVANALPETILGFAFLGISGVLAWSCRHEFSLGTYAALQGLWLGITLCTTLFVSVTSEITGAREARRTVKDLALLQ</sequence>
<name>A0A840HU62_9SPHN</name>
<evidence type="ECO:0000256" key="5">
    <source>
        <dbReference type="ARBA" id="ARBA00022842"/>
    </source>
</evidence>
<evidence type="ECO:0000256" key="1">
    <source>
        <dbReference type="ARBA" id="ARBA00004141"/>
    </source>
</evidence>
<dbReference type="Gene3D" id="3.90.550.10">
    <property type="entry name" value="Spore Coat Polysaccharide Biosynthesis Protein SpsA, Chain A"/>
    <property type="match status" value="1"/>
</dbReference>
<evidence type="ECO:0000256" key="8">
    <source>
        <dbReference type="ARBA" id="ARBA00053004"/>
    </source>
</evidence>
<evidence type="ECO:0000256" key="7">
    <source>
        <dbReference type="ARBA" id="ARBA00023136"/>
    </source>
</evidence>
<keyword evidence="14" id="KW-1185">Reference proteome</keyword>
<dbReference type="GO" id="GO:0016758">
    <property type="term" value="F:hexosyltransferase activity"/>
    <property type="evidence" value="ECO:0007669"/>
    <property type="project" value="TreeGrafter"/>
</dbReference>